<evidence type="ECO:0000313" key="3">
    <source>
        <dbReference type="Proteomes" id="UP001428774"/>
    </source>
</evidence>
<keyword evidence="3" id="KW-1185">Reference proteome</keyword>
<name>A0AAW9SMA2_9RHOB</name>
<evidence type="ECO:0000256" key="1">
    <source>
        <dbReference type="SAM" id="Phobius"/>
    </source>
</evidence>
<evidence type="ECO:0000313" key="2">
    <source>
        <dbReference type="EMBL" id="MEN9062600.1"/>
    </source>
</evidence>
<dbReference type="AlphaFoldDB" id="A0AAW9SMA2"/>
<proteinExistence type="predicted"/>
<feature type="transmembrane region" description="Helical" evidence="1">
    <location>
        <begin position="47"/>
        <end position="65"/>
    </location>
</feature>
<gene>
    <name evidence="2" type="ORF">ABFB10_18065</name>
</gene>
<dbReference type="RefSeq" id="WP_347167552.1">
    <property type="nucleotide sequence ID" value="NZ_JBDNCH010000002.1"/>
</dbReference>
<keyword evidence="1" id="KW-1133">Transmembrane helix</keyword>
<dbReference type="EMBL" id="JBDNCH010000002">
    <property type="protein sequence ID" value="MEN9062600.1"/>
    <property type="molecule type" value="Genomic_DNA"/>
</dbReference>
<protein>
    <submittedName>
        <fullName evidence="2">Uncharacterized protein</fullName>
    </submittedName>
</protein>
<sequence>MALILTALTLALSALLGTGAVRKMIEVYEAKHELKQGSAGFFRMIRGWSRIGFWLLITWFIATVLGDWHRTDDLAGAIDRAQLRLYLMMEILAAMAESDS</sequence>
<accession>A0AAW9SMA2</accession>
<keyword evidence="1" id="KW-0812">Transmembrane</keyword>
<dbReference type="Proteomes" id="UP001428774">
    <property type="component" value="Unassembled WGS sequence"/>
</dbReference>
<comment type="caution">
    <text evidence="2">The sequence shown here is derived from an EMBL/GenBank/DDBJ whole genome shotgun (WGS) entry which is preliminary data.</text>
</comment>
<organism evidence="2 3">
    <name type="scientific">Ponticoccus litoralis</name>
    <dbReference type="NCBI Taxonomy" id="422297"/>
    <lineage>
        <taxon>Bacteria</taxon>
        <taxon>Pseudomonadati</taxon>
        <taxon>Pseudomonadota</taxon>
        <taxon>Alphaproteobacteria</taxon>
        <taxon>Rhodobacterales</taxon>
        <taxon>Roseobacteraceae</taxon>
        <taxon>Ponticoccus</taxon>
    </lineage>
</organism>
<reference evidence="2 3" key="1">
    <citation type="submission" date="2024-05" db="EMBL/GenBank/DDBJ databases">
        <title>Genome sequence of Ponticoccus litoralis KCCM 90028.</title>
        <authorList>
            <person name="Kim J.M."/>
            <person name="Lee J.K."/>
            <person name="Choi B.J."/>
            <person name="Bayburt H."/>
            <person name="Baek J.H."/>
            <person name="Jeon C.O."/>
        </authorList>
    </citation>
    <scope>NUCLEOTIDE SEQUENCE [LARGE SCALE GENOMIC DNA]</scope>
    <source>
        <strain evidence="2 3">KCCM 90028</strain>
    </source>
</reference>
<keyword evidence="1" id="KW-0472">Membrane</keyword>